<evidence type="ECO:0000313" key="2">
    <source>
        <dbReference type="Proteomes" id="UP001145114"/>
    </source>
</evidence>
<proteinExistence type="predicted"/>
<name>A0ACC1HT34_9FUNG</name>
<accession>A0ACC1HT34</accession>
<keyword evidence="2" id="KW-1185">Reference proteome</keyword>
<comment type="caution">
    <text evidence="1">The sequence shown here is derived from an EMBL/GenBank/DDBJ whole genome shotgun (WGS) entry which is preliminary data.</text>
</comment>
<reference evidence="1" key="1">
    <citation type="submission" date="2022-06" db="EMBL/GenBank/DDBJ databases">
        <title>Phylogenomic reconstructions and comparative analyses of Kickxellomycotina fungi.</title>
        <authorList>
            <person name="Reynolds N.K."/>
            <person name="Stajich J.E."/>
            <person name="Barry K."/>
            <person name="Grigoriev I.V."/>
            <person name="Crous P."/>
            <person name="Smith M.E."/>
        </authorList>
    </citation>
    <scope>NUCLEOTIDE SEQUENCE</scope>
    <source>
        <strain evidence="1">RSA 2271</strain>
    </source>
</reference>
<evidence type="ECO:0000313" key="1">
    <source>
        <dbReference type="EMBL" id="KAJ1677509.1"/>
    </source>
</evidence>
<gene>
    <name evidence="1" type="ORF">EV182_006026</name>
</gene>
<sequence length="310" mass="32347">MAPRIGRDCGTVNFLNGVPRSPWARRRSRTLPGSNLSDQLDGAIRNHRKKDSADLRRQATTHQATAVYSQPLNPAHMSMSPSMNPVNLLSLQSSPAMLPMSMPPMGHFDIPAAANGVAHSNYSSPMLNANDASMYFNPMAVTSGSIDAFPPMPAVASLPSSVNLQKAVSAEATLDPTAVAQAVAAVQQQQHHHHHGAGSPATNINGPTPGFQGFHGTYSWMSPTANSTSTSPDSQASALVNIATSNSALAPNTDLGLFSSAEMAAQAFSNIDWKSSTTPAGYEDPATKLTSLPTSSEADASSAQLPNSSA</sequence>
<organism evidence="1 2">
    <name type="scientific">Spiromyces aspiralis</name>
    <dbReference type="NCBI Taxonomy" id="68401"/>
    <lineage>
        <taxon>Eukaryota</taxon>
        <taxon>Fungi</taxon>
        <taxon>Fungi incertae sedis</taxon>
        <taxon>Zoopagomycota</taxon>
        <taxon>Kickxellomycotina</taxon>
        <taxon>Kickxellomycetes</taxon>
        <taxon>Kickxellales</taxon>
        <taxon>Kickxellaceae</taxon>
        <taxon>Spiromyces</taxon>
    </lineage>
</organism>
<dbReference type="EMBL" id="JAMZIH010002346">
    <property type="protein sequence ID" value="KAJ1677509.1"/>
    <property type="molecule type" value="Genomic_DNA"/>
</dbReference>
<dbReference type="Proteomes" id="UP001145114">
    <property type="component" value="Unassembled WGS sequence"/>
</dbReference>
<protein>
    <submittedName>
        <fullName evidence="1">Uncharacterized protein</fullName>
    </submittedName>
</protein>